<organism evidence="1 2">
    <name type="scientific">Frigoriglobus tundricola</name>
    <dbReference type="NCBI Taxonomy" id="2774151"/>
    <lineage>
        <taxon>Bacteria</taxon>
        <taxon>Pseudomonadati</taxon>
        <taxon>Planctomycetota</taxon>
        <taxon>Planctomycetia</taxon>
        <taxon>Gemmatales</taxon>
        <taxon>Gemmataceae</taxon>
        <taxon>Frigoriglobus</taxon>
    </lineage>
</organism>
<dbReference type="KEGG" id="ftj:FTUN_4807"/>
<evidence type="ECO:0000313" key="1">
    <source>
        <dbReference type="EMBL" id="QJW97238.1"/>
    </source>
</evidence>
<accession>A0A6M5YTB4</accession>
<protein>
    <submittedName>
        <fullName evidence="1">Mobile element protein</fullName>
    </submittedName>
</protein>
<reference evidence="2" key="1">
    <citation type="submission" date="2020-05" db="EMBL/GenBank/DDBJ databases">
        <title>Frigoriglobus tundricola gen. nov., sp. nov., a psychrotolerant cellulolytic planctomycete of the family Gemmataceae with two divergent copies of 16S rRNA gene.</title>
        <authorList>
            <person name="Kulichevskaya I.S."/>
            <person name="Ivanova A.A."/>
            <person name="Naumoff D.G."/>
            <person name="Beletsky A.V."/>
            <person name="Rijpstra W.I.C."/>
            <person name="Sinninghe Damste J.S."/>
            <person name="Mardanov A.V."/>
            <person name="Ravin N.V."/>
            <person name="Dedysh S.N."/>
        </authorList>
    </citation>
    <scope>NUCLEOTIDE SEQUENCE [LARGE SCALE GENOMIC DNA]</scope>
    <source>
        <strain evidence="2">PL17</strain>
    </source>
</reference>
<gene>
    <name evidence="1" type="ORF">FTUN_4807</name>
</gene>
<name>A0A6M5YTB4_9BACT</name>
<dbReference type="AlphaFoldDB" id="A0A6M5YTB4"/>
<keyword evidence="2" id="KW-1185">Reference proteome</keyword>
<dbReference type="EMBL" id="CP053452">
    <property type="protein sequence ID" value="QJW97238.1"/>
    <property type="molecule type" value="Genomic_DNA"/>
</dbReference>
<evidence type="ECO:0000313" key="2">
    <source>
        <dbReference type="Proteomes" id="UP000503447"/>
    </source>
</evidence>
<dbReference type="Proteomes" id="UP000503447">
    <property type="component" value="Chromosome"/>
</dbReference>
<proteinExistence type="predicted"/>
<sequence>MSGKGWWRKSGTPAVNPAMPSSRWKRLERVCLVDRYEVLQTCWKPPDV</sequence>